<comment type="cofactor">
    <cofactor evidence="1">
        <name>[4Fe-4S] cluster</name>
        <dbReference type="ChEBI" id="CHEBI:49883"/>
    </cofactor>
</comment>
<evidence type="ECO:0000259" key="6">
    <source>
        <dbReference type="PROSITE" id="PS51918"/>
    </source>
</evidence>
<reference evidence="7 8" key="1">
    <citation type="journal article" date="2016" name="Front. Microbiol.">
        <title>Genomic Resource of Rice Seed Associated Bacteria.</title>
        <authorList>
            <person name="Midha S."/>
            <person name="Bansal K."/>
            <person name="Sharma S."/>
            <person name="Kumar N."/>
            <person name="Patil P.P."/>
            <person name="Chaudhry V."/>
            <person name="Patil P.B."/>
        </authorList>
    </citation>
    <scope>NUCLEOTIDE SEQUENCE [LARGE SCALE GENOMIC DNA]</scope>
    <source>
        <strain evidence="7 8">NS355</strain>
    </source>
</reference>
<dbReference type="SFLD" id="SFLDG01103">
    <property type="entry name" value="Uncharacterised_Radical_SAM_Su"/>
    <property type="match status" value="1"/>
</dbReference>
<keyword evidence="5" id="KW-0411">Iron-sulfur</keyword>
<evidence type="ECO:0000256" key="5">
    <source>
        <dbReference type="ARBA" id="ARBA00023014"/>
    </source>
</evidence>
<organism evidence="7 8">
    <name type="scientific">Sphingomonas yabuuchiae</name>
    <dbReference type="NCBI Taxonomy" id="172044"/>
    <lineage>
        <taxon>Bacteria</taxon>
        <taxon>Pseudomonadati</taxon>
        <taxon>Pseudomonadota</taxon>
        <taxon>Alphaproteobacteria</taxon>
        <taxon>Sphingomonadales</taxon>
        <taxon>Sphingomonadaceae</taxon>
        <taxon>Sphingomonas</taxon>
    </lineage>
</organism>
<name>A0A147IYU8_9SPHN</name>
<proteinExistence type="predicted"/>
<dbReference type="SFLD" id="SFLDG01067">
    <property type="entry name" value="SPASM/twitch_domain_containing"/>
    <property type="match status" value="1"/>
</dbReference>
<evidence type="ECO:0000256" key="4">
    <source>
        <dbReference type="ARBA" id="ARBA00023004"/>
    </source>
</evidence>
<keyword evidence="4" id="KW-0408">Iron</keyword>
<dbReference type="PANTHER" id="PTHR11228">
    <property type="entry name" value="RADICAL SAM DOMAIN PROTEIN"/>
    <property type="match status" value="1"/>
</dbReference>
<dbReference type="SFLD" id="SFLDS00029">
    <property type="entry name" value="Radical_SAM"/>
    <property type="match status" value="1"/>
</dbReference>
<dbReference type="InterPro" id="IPR024032">
    <property type="entry name" value="rSAM_paired_HxsC"/>
</dbReference>
<dbReference type="Pfam" id="PF04055">
    <property type="entry name" value="Radical_SAM"/>
    <property type="match status" value="1"/>
</dbReference>
<dbReference type="GO" id="GO:0046872">
    <property type="term" value="F:metal ion binding"/>
    <property type="evidence" value="ECO:0007669"/>
    <property type="project" value="UniProtKB-KW"/>
</dbReference>
<dbReference type="InterPro" id="IPR007197">
    <property type="entry name" value="rSAM"/>
</dbReference>
<dbReference type="PROSITE" id="PS51918">
    <property type="entry name" value="RADICAL_SAM"/>
    <property type="match status" value="1"/>
</dbReference>
<dbReference type="InterPro" id="IPR013785">
    <property type="entry name" value="Aldolase_TIM"/>
</dbReference>
<gene>
    <name evidence="7" type="ORF">NS355_01785</name>
</gene>
<evidence type="ECO:0000256" key="3">
    <source>
        <dbReference type="ARBA" id="ARBA00022723"/>
    </source>
</evidence>
<dbReference type="GO" id="GO:0051536">
    <property type="term" value="F:iron-sulfur cluster binding"/>
    <property type="evidence" value="ECO:0007669"/>
    <property type="project" value="UniProtKB-KW"/>
</dbReference>
<keyword evidence="2" id="KW-0949">S-adenosyl-L-methionine</keyword>
<dbReference type="CDD" id="cd01335">
    <property type="entry name" value="Radical_SAM"/>
    <property type="match status" value="1"/>
</dbReference>
<dbReference type="InterPro" id="IPR050377">
    <property type="entry name" value="Radical_SAM_PqqE_MftC-like"/>
</dbReference>
<evidence type="ECO:0000256" key="2">
    <source>
        <dbReference type="ARBA" id="ARBA00022691"/>
    </source>
</evidence>
<sequence>MIRLTLPAASDAEAPYVARLNTGRGGVDEADAALVDEDAEGVTYLGRHGVLAIDGASATELDRDVVIVDPVGGRAERILRRGSGHNTLLVTERCDQLCLMCSQPPKKTHVDRFALFEQACLLAESDSLIGVSGGEPTLYKDDLLGMLERVLAERPDLEFHVLTNGQFFDDDDVARLRDERYTRVSWGIPIYAADAALHDRIVGKDGALSRLEKSMAVLARAGARIELRTVLVADNADALPRLARYVAKRLRFIEVWSIMQLENIGFARARWASLFVEHARDFGPIGDAIDYAALHGIRAQLFNFPRCTVPEPWRDLARASISDWKRRYADACAPCRERDACSGFFEWHPIQQAEDGVTPL</sequence>
<dbReference type="OrthoDB" id="4501241at2"/>
<dbReference type="PANTHER" id="PTHR11228:SF7">
    <property type="entry name" value="PQQA PEPTIDE CYCLASE"/>
    <property type="match status" value="1"/>
</dbReference>
<feature type="domain" description="Radical SAM core" evidence="6">
    <location>
        <begin position="80"/>
        <end position="306"/>
    </location>
</feature>
<dbReference type="PATRIC" id="fig|172044.3.peg.2615"/>
<evidence type="ECO:0000313" key="7">
    <source>
        <dbReference type="EMBL" id="KTW00952.1"/>
    </source>
</evidence>
<comment type="caution">
    <text evidence="7">The sequence shown here is derived from an EMBL/GenBank/DDBJ whole genome shotgun (WGS) entry which is preliminary data.</text>
</comment>
<dbReference type="EMBL" id="LDTF01000007">
    <property type="protein sequence ID" value="KTW00952.1"/>
    <property type="molecule type" value="Genomic_DNA"/>
</dbReference>
<accession>A0A147IYU8</accession>
<keyword evidence="3" id="KW-0479">Metal-binding</keyword>
<dbReference type="AlphaFoldDB" id="A0A147IYU8"/>
<evidence type="ECO:0000313" key="8">
    <source>
        <dbReference type="Proteomes" id="UP000073923"/>
    </source>
</evidence>
<protein>
    <submittedName>
        <fullName evidence="7">Radical SAM superfamily protein</fullName>
    </submittedName>
</protein>
<dbReference type="Gene3D" id="3.20.20.70">
    <property type="entry name" value="Aldolase class I"/>
    <property type="match status" value="1"/>
</dbReference>
<dbReference type="InterPro" id="IPR058240">
    <property type="entry name" value="rSAM_sf"/>
</dbReference>
<dbReference type="GO" id="GO:0003824">
    <property type="term" value="F:catalytic activity"/>
    <property type="evidence" value="ECO:0007669"/>
    <property type="project" value="InterPro"/>
</dbReference>
<dbReference type="SUPFAM" id="SSF102114">
    <property type="entry name" value="Radical SAM enzymes"/>
    <property type="match status" value="1"/>
</dbReference>
<dbReference type="RefSeq" id="WP_058744088.1">
    <property type="nucleotide sequence ID" value="NZ_LDTF01000007.1"/>
</dbReference>
<dbReference type="NCBIfam" id="TIGR03977">
    <property type="entry name" value="rSAM_pair_HxsC"/>
    <property type="match status" value="1"/>
</dbReference>
<evidence type="ECO:0000256" key="1">
    <source>
        <dbReference type="ARBA" id="ARBA00001966"/>
    </source>
</evidence>
<dbReference type="Proteomes" id="UP000073923">
    <property type="component" value="Unassembled WGS sequence"/>
</dbReference>